<dbReference type="AlphaFoldDB" id="A0A7R9LXU4"/>
<evidence type="ECO:0000313" key="2">
    <source>
        <dbReference type="Proteomes" id="UP000759131"/>
    </source>
</evidence>
<reference evidence="1" key="1">
    <citation type="submission" date="2020-11" db="EMBL/GenBank/DDBJ databases">
        <authorList>
            <person name="Tran Van P."/>
        </authorList>
    </citation>
    <scope>NUCLEOTIDE SEQUENCE</scope>
</reference>
<organism evidence="1">
    <name type="scientific">Medioppia subpectinata</name>
    <dbReference type="NCBI Taxonomy" id="1979941"/>
    <lineage>
        <taxon>Eukaryota</taxon>
        <taxon>Metazoa</taxon>
        <taxon>Ecdysozoa</taxon>
        <taxon>Arthropoda</taxon>
        <taxon>Chelicerata</taxon>
        <taxon>Arachnida</taxon>
        <taxon>Acari</taxon>
        <taxon>Acariformes</taxon>
        <taxon>Sarcoptiformes</taxon>
        <taxon>Oribatida</taxon>
        <taxon>Brachypylina</taxon>
        <taxon>Oppioidea</taxon>
        <taxon>Oppiidae</taxon>
        <taxon>Medioppia</taxon>
    </lineage>
</organism>
<sequence>MKSLQSSWRSPPLITRTRQLRSCGFPTPKDSFPTYWPLLATI</sequence>
<name>A0A7R9LXU4_9ACAR</name>
<protein>
    <submittedName>
        <fullName evidence="1">Uncharacterized protein</fullName>
    </submittedName>
</protein>
<gene>
    <name evidence="1" type="ORF">OSB1V03_LOCUS22546</name>
</gene>
<accession>A0A7R9LXU4</accession>
<keyword evidence="2" id="KW-1185">Reference proteome</keyword>
<evidence type="ECO:0000313" key="1">
    <source>
        <dbReference type="EMBL" id="CAD7649765.1"/>
    </source>
</evidence>
<dbReference type="Proteomes" id="UP000759131">
    <property type="component" value="Unassembled WGS sequence"/>
</dbReference>
<proteinExistence type="predicted"/>
<dbReference type="EMBL" id="OC903570">
    <property type="protein sequence ID" value="CAD7649765.1"/>
    <property type="molecule type" value="Genomic_DNA"/>
</dbReference>
<dbReference type="EMBL" id="CAJPIZ010048995">
    <property type="protein sequence ID" value="CAG2122600.1"/>
    <property type="molecule type" value="Genomic_DNA"/>
</dbReference>